<feature type="compositionally biased region" description="Basic and acidic residues" evidence="9">
    <location>
        <begin position="737"/>
        <end position="749"/>
    </location>
</feature>
<dbReference type="EMBL" id="JAACXV010014394">
    <property type="protein sequence ID" value="KAF7267735.1"/>
    <property type="molecule type" value="Genomic_DNA"/>
</dbReference>
<dbReference type="PANTHER" id="PTHR46543:SF1">
    <property type="entry name" value="ZINC FINGER CCHC DOMAIN-CONTAINING PROTEIN 7"/>
    <property type="match status" value="1"/>
</dbReference>
<feature type="compositionally biased region" description="Basic residues" evidence="9">
    <location>
        <begin position="1145"/>
        <end position="1155"/>
    </location>
</feature>
<feature type="region of interest" description="Disordered" evidence="9">
    <location>
        <begin position="641"/>
        <end position="678"/>
    </location>
</feature>
<dbReference type="GO" id="GO:0071038">
    <property type="term" value="P:TRAMP-dependent tRNA surveillance pathway"/>
    <property type="evidence" value="ECO:0007669"/>
    <property type="project" value="TreeGrafter"/>
</dbReference>
<keyword evidence="3" id="KW-0677">Repeat</keyword>
<feature type="domain" description="CCHC-type" evidence="10">
    <location>
        <begin position="981"/>
        <end position="997"/>
    </location>
</feature>
<feature type="region of interest" description="Disordered" evidence="9">
    <location>
        <begin position="412"/>
        <end position="559"/>
    </location>
</feature>
<dbReference type="OrthoDB" id="7608935at2759"/>
<keyword evidence="4" id="KW-0863">Zinc-finger</keyword>
<dbReference type="Gene3D" id="4.10.60.10">
    <property type="entry name" value="Zinc finger, CCHC-type"/>
    <property type="match status" value="2"/>
</dbReference>
<evidence type="ECO:0000313" key="11">
    <source>
        <dbReference type="EMBL" id="KAF7267735.1"/>
    </source>
</evidence>
<feature type="compositionally biased region" description="Basic and acidic residues" evidence="9">
    <location>
        <begin position="412"/>
        <end position="429"/>
    </location>
</feature>
<feature type="compositionally biased region" description="Polar residues" evidence="9">
    <location>
        <begin position="1121"/>
        <end position="1141"/>
    </location>
</feature>
<keyword evidence="6" id="KW-0539">Nucleus</keyword>
<dbReference type="GO" id="GO:0071036">
    <property type="term" value="P:nuclear polyadenylation-dependent snoRNA catabolic process"/>
    <property type="evidence" value="ECO:0007669"/>
    <property type="project" value="TreeGrafter"/>
</dbReference>
<dbReference type="SMART" id="SM00343">
    <property type="entry name" value="ZnF_C2HC"/>
    <property type="match status" value="5"/>
</dbReference>
<comment type="subcellular location">
    <subcellularLocation>
        <location evidence="1">Nucleus</location>
    </subcellularLocation>
</comment>
<evidence type="ECO:0000313" key="12">
    <source>
        <dbReference type="Proteomes" id="UP000625711"/>
    </source>
</evidence>
<proteinExistence type="predicted"/>
<dbReference type="GO" id="GO:0071035">
    <property type="term" value="P:nuclear polyadenylation-dependent rRNA catabolic process"/>
    <property type="evidence" value="ECO:0007669"/>
    <property type="project" value="TreeGrafter"/>
</dbReference>
<evidence type="ECO:0000256" key="1">
    <source>
        <dbReference type="ARBA" id="ARBA00004123"/>
    </source>
</evidence>
<feature type="region of interest" description="Disordered" evidence="9">
    <location>
        <begin position="110"/>
        <end position="130"/>
    </location>
</feature>
<feature type="region of interest" description="Disordered" evidence="9">
    <location>
        <begin position="728"/>
        <end position="752"/>
    </location>
</feature>
<evidence type="ECO:0000256" key="4">
    <source>
        <dbReference type="ARBA" id="ARBA00022771"/>
    </source>
</evidence>
<feature type="compositionally biased region" description="Polar residues" evidence="9">
    <location>
        <begin position="501"/>
        <end position="523"/>
    </location>
</feature>
<feature type="compositionally biased region" description="Polar residues" evidence="9">
    <location>
        <begin position="449"/>
        <end position="473"/>
    </location>
</feature>
<gene>
    <name evidence="11" type="ORF">GWI33_019063</name>
</gene>
<feature type="domain" description="CCHC-type" evidence="10">
    <location>
        <begin position="963"/>
        <end position="979"/>
    </location>
</feature>
<keyword evidence="2" id="KW-0479">Metal-binding</keyword>
<evidence type="ECO:0000256" key="9">
    <source>
        <dbReference type="SAM" id="MobiDB-lite"/>
    </source>
</evidence>
<feature type="domain" description="CCHC-type" evidence="10">
    <location>
        <begin position="1052"/>
        <end position="1068"/>
    </location>
</feature>
<keyword evidence="5" id="KW-0862">Zinc</keyword>
<dbReference type="InterPro" id="IPR001878">
    <property type="entry name" value="Znf_CCHC"/>
</dbReference>
<feature type="region of interest" description="Disordered" evidence="9">
    <location>
        <begin position="583"/>
        <end position="602"/>
    </location>
</feature>
<feature type="compositionally biased region" description="Basic and acidic residues" evidence="9">
    <location>
        <begin position="1111"/>
        <end position="1120"/>
    </location>
</feature>
<accession>A0A834M5M7</accession>
<comment type="caution">
    <text evidence="11">The sequence shown here is derived from an EMBL/GenBank/DDBJ whole genome shotgun (WGS) entry which is preliminary data.</text>
</comment>
<dbReference type="GO" id="GO:0071031">
    <property type="term" value="P:nuclear mRNA surveillance of mRNA 3'-end processing"/>
    <property type="evidence" value="ECO:0007669"/>
    <property type="project" value="TreeGrafter"/>
</dbReference>
<evidence type="ECO:0000256" key="7">
    <source>
        <dbReference type="ARBA" id="ARBA00041190"/>
    </source>
</evidence>
<evidence type="ECO:0000256" key="8">
    <source>
        <dbReference type="ARBA" id="ARBA00043023"/>
    </source>
</evidence>
<dbReference type="Proteomes" id="UP000625711">
    <property type="component" value="Unassembled WGS sequence"/>
</dbReference>
<feature type="domain" description="CCHC-type" evidence="10">
    <location>
        <begin position="941"/>
        <end position="957"/>
    </location>
</feature>
<sequence>MLTDETIDEDLEALLYAQVYYGKSNDPMTNENENENDVNILASSDSNNSQAVEPEVVNNRRKNPTRYFANKQTTQVNRLYNIDSGRSSGQETVRNSPIGQSILMVQNSDQNKTQSYGEINPSPTPSNRYEGSYVDRQLQSYQPSPSYMNNIIINQYIYPSKKFEEFQKKLDYYQEKLPWNRPCRRFLRNLQEGKLTENRFFKIMQKRLHKYLLRTKQNQPTPVEVICLNSSDDSDVEIVDVNVTPKNTSETSAAPATIDKGSIDKMEKEEKLEENDESDEIIYIPPPPVPIINLDESDSENADHSNGKIATEATQKLPQDIDDASNDFLANEVNCSTENFNFSLHGSEFQNSDFARPINPTDVYETESSTSTSEFKDTSRNFSNTVKTIVFSEVEFPKDDVFTENNLEKFGEMITPKRPDRLEKNKSDDSSESDCSTSNAHKNLPALTPINNEHSINNRSLTESLDAKSTQSSSKKRNIGQIEIPVTPKVKSKKRKKSSKIDLNNPNTTINNEDWQVSASSTPKTKEKGDSIKKKKRVSKKKSEKNKLKSGSKNYDATDNNEHLYYSADTQFDAQSETVANSLMDTEEHTKKKSKKRKSKSIDGTLFDTQKIELSKMSQEENNANLSNNEETVKINVTQENEVPKEFQNYLGENDDTEEIDSSTRKRNKKKKQKLSETCLSTEVQPKDMDFEYSQSTVVNATISIQNQECNRDELISTPTVEKELVGGSVTGVNDNEGEHLKEPEKNTCIDESPQPFISLYEQELLENGSTYLPNQEELADNVNASVSVPDSNKKEGHNPTNEKNVIEIQDDHTSLDFTNEPSPVLKICRSYNTESSDQREAVGESVNYRINADDYIIIDEVESVSSKEVFVIDSDSNDDIQTFEGLGDNLQLANTSRDVYTEFKEFDIEFLHRKMSNDPSKWEILPTDKFRSPIYSNGPRCNRCRQRGHVGIKCPNRPALPNCSLCGHSGHYEPRCPNKICFTCGNPGNFSTVCCFKCVKNLRETCPICTIHGHTSSHCPDLWRRYHLTTEDGPIVKPPYKSEFKPRYRQWCSGCASQGHLEFECNSYRWNREYPATSTQIFSYDDVYPNRRASESPRRQSGGREQSFTESDHTARTRLSDNINSSQNIVGDGGANQSLVTSTKSRRKSGKKPKLNPLSIIDNQNKSPSSFKHYESVWNPYSVFNSNISKSDQNASASNQMNIQPTNDFIPLEYPELFGCTSENNCNTESTNKNHKPNMVEPSIIHRFKTCPMPTLKRFIDGELNRLSEVDMDAKLYKKKVYLIENLNKIAIKNKSIKKQLYSLYKKLNMFLFGVTFLGDGKRHLDYLKNFLYNYETGDLKPAKRESLLDAYSYIFGGKHYNFNYKHHLNNAMFRRYRN</sequence>
<dbReference type="InterPro" id="IPR036875">
    <property type="entry name" value="Znf_CCHC_sf"/>
</dbReference>
<evidence type="ECO:0000256" key="3">
    <source>
        <dbReference type="ARBA" id="ARBA00022737"/>
    </source>
</evidence>
<feature type="compositionally biased region" description="Basic residues" evidence="9">
    <location>
        <begin position="533"/>
        <end position="550"/>
    </location>
</feature>
<dbReference type="GO" id="GO:0008270">
    <property type="term" value="F:zinc ion binding"/>
    <property type="evidence" value="ECO:0007669"/>
    <property type="project" value="UniProtKB-KW"/>
</dbReference>
<dbReference type="GO" id="GO:0031499">
    <property type="term" value="C:TRAMP complex"/>
    <property type="evidence" value="ECO:0007669"/>
    <property type="project" value="TreeGrafter"/>
</dbReference>
<feature type="domain" description="CCHC-type" evidence="10">
    <location>
        <begin position="1006"/>
        <end position="1022"/>
    </location>
</feature>
<feature type="compositionally biased region" description="Basic and acidic residues" evidence="9">
    <location>
        <begin position="1089"/>
        <end position="1099"/>
    </location>
</feature>
<reference evidence="11" key="1">
    <citation type="submission" date="2020-08" db="EMBL/GenBank/DDBJ databases">
        <title>Genome sequencing and assembly of the red palm weevil Rhynchophorus ferrugineus.</title>
        <authorList>
            <person name="Dias G.B."/>
            <person name="Bergman C.M."/>
            <person name="Manee M."/>
        </authorList>
    </citation>
    <scope>NUCLEOTIDE SEQUENCE</scope>
    <source>
        <strain evidence="11">AA-2017</strain>
        <tissue evidence="11">Whole larva</tissue>
    </source>
</reference>
<feature type="region of interest" description="Disordered" evidence="9">
    <location>
        <begin position="1088"/>
        <end position="1167"/>
    </location>
</feature>
<evidence type="ECO:0000256" key="2">
    <source>
        <dbReference type="ARBA" id="ARBA00022723"/>
    </source>
</evidence>
<dbReference type="SUPFAM" id="SSF57756">
    <property type="entry name" value="Retrovirus zinc finger-like domains"/>
    <property type="match status" value="1"/>
</dbReference>
<name>A0A834M5M7_RHYFE</name>
<evidence type="ECO:0000259" key="10">
    <source>
        <dbReference type="SMART" id="SM00343"/>
    </source>
</evidence>
<dbReference type="InterPro" id="IPR051644">
    <property type="entry name" value="TRAMP_AT-DNA-binding"/>
</dbReference>
<dbReference type="GO" id="GO:0071037">
    <property type="term" value="P:nuclear polyadenylation-dependent snRNA catabolic process"/>
    <property type="evidence" value="ECO:0007669"/>
    <property type="project" value="TreeGrafter"/>
</dbReference>
<protein>
    <recommendedName>
        <fullName evidence="7">Zinc finger CCHC domain-containing protein 7</fullName>
    </recommendedName>
    <alternativeName>
        <fullName evidence="8">TRAMP-like complex RNA-binding factor ZCCHC7</fullName>
    </alternativeName>
</protein>
<organism evidence="11 12">
    <name type="scientific">Rhynchophorus ferrugineus</name>
    <name type="common">Red palm weevil</name>
    <name type="synonym">Curculio ferrugineus</name>
    <dbReference type="NCBI Taxonomy" id="354439"/>
    <lineage>
        <taxon>Eukaryota</taxon>
        <taxon>Metazoa</taxon>
        <taxon>Ecdysozoa</taxon>
        <taxon>Arthropoda</taxon>
        <taxon>Hexapoda</taxon>
        <taxon>Insecta</taxon>
        <taxon>Pterygota</taxon>
        <taxon>Neoptera</taxon>
        <taxon>Endopterygota</taxon>
        <taxon>Coleoptera</taxon>
        <taxon>Polyphaga</taxon>
        <taxon>Cucujiformia</taxon>
        <taxon>Curculionidae</taxon>
        <taxon>Dryophthorinae</taxon>
        <taxon>Rhynchophorus</taxon>
    </lineage>
</organism>
<dbReference type="PANTHER" id="PTHR46543">
    <property type="entry name" value="ZINC FINGER CCHC DOMAIN-CONTAINING PROTEIN 7"/>
    <property type="match status" value="1"/>
</dbReference>
<dbReference type="GO" id="GO:0003723">
    <property type="term" value="F:RNA binding"/>
    <property type="evidence" value="ECO:0007669"/>
    <property type="project" value="TreeGrafter"/>
</dbReference>
<evidence type="ECO:0000256" key="5">
    <source>
        <dbReference type="ARBA" id="ARBA00022833"/>
    </source>
</evidence>
<dbReference type="GO" id="GO:0071039">
    <property type="term" value="P:nuclear polyadenylation-dependent CUT catabolic process"/>
    <property type="evidence" value="ECO:0007669"/>
    <property type="project" value="TreeGrafter"/>
</dbReference>
<keyword evidence="12" id="KW-1185">Reference proteome</keyword>
<evidence type="ECO:0000256" key="6">
    <source>
        <dbReference type="ARBA" id="ARBA00023242"/>
    </source>
</evidence>